<organism evidence="2 3">
    <name type="scientific">Brachybacterium fresconis</name>
    <dbReference type="NCBI Taxonomy" id="173363"/>
    <lineage>
        <taxon>Bacteria</taxon>
        <taxon>Bacillati</taxon>
        <taxon>Actinomycetota</taxon>
        <taxon>Actinomycetes</taxon>
        <taxon>Micrococcales</taxon>
        <taxon>Dermabacteraceae</taxon>
        <taxon>Brachybacterium</taxon>
    </lineage>
</organism>
<sequence>MSPQPFTPYPAPPAGRSSEMRARYPRYYAQKDLLGAAESVVAGYQRAVAGGTPVSMSHSWRDPDVPDESVQVIVGGERLLLTVEEWLDRIELAQPHLMSWVSARVHLEGAKDRAGRGRVEPYWHEAIRRANPGRR</sequence>
<comment type="caution">
    <text evidence="2">The sequence shown here is derived from an EMBL/GenBank/DDBJ whole genome shotgun (WGS) entry which is preliminary data.</text>
</comment>
<reference evidence="2 3" key="1">
    <citation type="submission" date="2021-03" db="EMBL/GenBank/DDBJ databases">
        <title>Sequencing the genomes of 1000 actinobacteria strains.</title>
        <authorList>
            <person name="Klenk H.-P."/>
        </authorList>
    </citation>
    <scope>NUCLEOTIDE SEQUENCE [LARGE SCALE GENOMIC DNA]</scope>
    <source>
        <strain evidence="2 3">DSM 14564</strain>
    </source>
</reference>
<evidence type="ECO:0000256" key="1">
    <source>
        <dbReference type="SAM" id="MobiDB-lite"/>
    </source>
</evidence>
<dbReference type="Proteomes" id="UP000698222">
    <property type="component" value="Unassembled WGS sequence"/>
</dbReference>
<protein>
    <submittedName>
        <fullName evidence="2">Uncharacterized protein</fullName>
    </submittedName>
</protein>
<dbReference type="RefSeq" id="WP_147271506.1">
    <property type="nucleotide sequence ID" value="NZ_BAAAJV010000007.1"/>
</dbReference>
<feature type="region of interest" description="Disordered" evidence="1">
    <location>
        <begin position="1"/>
        <end position="20"/>
    </location>
</feature>
<feature type="compositionally biased region" description="Pro residues" evidence="1">
    <location>
        <begin position="1"/>
        <end position="13"/>
    </location>
</feature>
<name>A0ABS4YQU2_9MICO</name>
<dbReference type="EMBL" id="JAGIOC010000002">
    <property type="protein sequence ID" value="MBP2411160.1"/>
    <property type="molecule type" value="Genomic_DNA"/>
</dbReference>
<keyword evidence="3" id="KW-1185">Reference proteome</keyword>
<evidence type="ECO:0000313" key="3">
    <source>
        <dbReference type="Proteomes" id="UP000698222"/>
    </source>
</evidence>
<accession>A0ABS4YQU2</accession>
<proteinExistence type="predicted"/>
<gene>
    <name evidence="2" type="ORF">JOF44_004127</name>
</gene>
<evidence type="ECO:0000313" key="2">
    <source>
        <dbReference type="EMBL" id="MBP2411160.1"/>
    </source>
</evidence>